<dbReference type="SUPFAM" id="SSF55008">
    <property type="entry name" value="HMA, heavy metal-associated domain"/>
    <property type="match status" value="1"/>
</dbReference>
<dbReference type="InterPro" id="IPR001100">
    <property type="entry name" value="Pyr_nuc-diS_OxRdtase"/>
</dbReference>
<feature type="binding site" evidence="17">
    <location>
        <position position="379"/>
    </location>
    <ligand>
        <name>FAD</name>
        <dbReference type="ChEBI" id="CHEBI:57692"/>
    </ligand>
</feature>
<reference evidence="21 22" key="1">
    <citation type="submission" date="2019-06" db="EMBL/GenBank/DDBJ databases">
        <title>Sulfurimonas gotlandica sp. nov., a chemoautotrophic and psychrotolerant epsilonproteobacterium isolated from a pelagic redoxcline, and an emended description of the genus Sulfurimonas.</title>
        <authorList>
            <person name="Wang S."/>
            <person name="Jiang L."/>
            <person name="Shao Z."/>
        </authorList>
    </citation>
    <scope>NUCLEOTIDE SEQUENCE [LARGE SCALE GENOMIC DNA]</scope>
    <source>
        <strain evidence="21 22">S2-6</strain>
    </source>
</reference>
<evidence type="ECO:0000256" key="15">
    <source>
        <dbReference type="ARBA" id="ARBA00048984"/>
    </source>
</evidence>
<evidence type="ECO:0000256" key="3">
    <source>
        <dbReference type="ARBA" id="ARBA00012661"/>
    </source>
</evidence>
<dbReference type="Proteomes" id="UP000593719">
    <property type="component" value="Chromosome"/>
</dbReference>
<dbReference type="InterPro" id="IPR021179">
    <property type="entry name" value="Mercury_reductase_MerA"/>
</dbReference>
<dbReference type="KEGG" id="ssei:FJR45_11645"/>
<feature type="binding site" evidence="17">
    <location>
        <position position="122"/>
    </location>
    <ligand>
        <name>FAD</name>
        <dbReference type="ChEBI" id="CHEBI:57692"/>
    </ligand>
</feature>
<keyword evidence="5 16" id="KW-0475">Mercuric resistance</keyword>
<dbReference type="GO" id="GO:0045340">
    <property type="term" value="F:mercury ion binding"/>
    <property type="evidence" value="ECO:0007669"/>
    <property type="project" value="InterPro"/>
</dbReference>
<accession>A0A7M1B494</accession>
<evidence type="ECO:0000256" key="19">
    <source>
        <dbReference type="RuleBase" id="RU361223"/>
    </source>
</evidence>
<dbReference type="Pfam" id="PF02852">
    <property type="entry name" value="Pyr_redox_dim"/>
    <property type="match status" value="1"/>
</dbReference>
<feature type="binding site" evidence="17">
    <location>
        <begin position="248"/>
        <end position="255"/>
    </location>
    <ligand>
        <name>NAD(+)</name>
        <dbReference type="ChEBI" id="CHEBI:57540"/>
    </ligand>
</feature>
<dbReference type="GO" id="GO:0050660">
    <property type="term" value="F:flavin adenine dinucleotide binding"/>
    <property type="evidence" value="ECO:0007669"/>
    <property type="project" value="UniProtKB-UniRule"/>
</dbReference>
<dbReference type="InterPro" id="IPR023753">
    <property type="entry name" value="FAD/NAD-binding_dom"/>
</dbReference>
<feature type="disulfide bond" description="Redox-active" evidence="18">
    <location>
        <begin position="113"/>
        <end position="118"/>
    </location>
</feature>
<evidence type="ECO:0000256" key="2">
    <source>
        <dbReference type="ARBA" id="ARBA00011738"/>
    </source>
</evidence>
<dbReference type="PANTHER" id="PTHR43014:SF4">
    <property type="entry name" value="PYRIDINE NUCLEOTIDE-DISULFIDE OXIDOREDUCTASE RCLA-RELATED"/>
    <property type="match status" value="1"/>
</dbReference>
<keyword evidence="11 16" id="KW-0560">Oxidoreductase</keyword>
<dbReference type="Gene3D" id="3.30.70.100">
    <property type="match status" value="1"/>
</dbReference>
<dbReference type="InterPro" id="IPR006121">
    <property type="entry name" value="HMA_dom"/>
</dbReference>
<comment type="subunit">
    <text evidence="2 16 19">Homodimer.</text>
</comment>
<evidence type="ECO:0000313" key="22">
    <source>
        <dbReference type="Proteomes" id="UP000593719"/>
    </source>
</evidence>
<name>A0A7M1B494_9BACT</name>
<evidence type="ECO:0000256" key="6">
    <source>
        <dbReference type="ARBA" id="ARBA00022630"/>
    </source>
</evidence>
<keyword evidence="7 16" id="KW-0479">Metal-binding</keyword>
<evidence type="ECO:0000259" key="20">
    <source>
        <dbReference type="PROSITE" id="PS50846"/>
    </source>
</evidence>
<comment type="function">
    <text evidence="16">Resistance to Hg(2+) in bacteria appears to be governed by a specialized system which includes mercuric reductase. MerA protein is responsible for volatilizing mercury as Hg(0).</text>
</comment>
<keyword evidence="10 16" id="KW-0476">Mercury</keyword>
<dbReference type="PRINTS" id="PR00368">
    <property type="entry name" value="FADPNR"/>
</dbReference>
<evidence type="ECO:0000256" key="18">
    <source>
        <dbReference type="PIRSR" id="PIRSR000350-4"/>
    </source>
</evidence>
<keyword evidence="17" id="KW-0547">Nucleotide-binding</keyword>
<evidence type="ECO:0000256" key="13">
    <source>
        <dbReference type="ARBA" id="ARBA00023284"/>
    </source>
</evidence>
<comment type="catalytic activity">
    <reaction evidence="15 16 19">
        <text>Hg + NADP(+) + H(+) = Hg(2+) + NADPH</text>
        <dbReference type="Rhea" id="RHEA:23856"/>
        <dbReference type="ChEBI" id="CHEBI:15378"/>
        <dbReference type="ChEBI" id="CHEBI:16170"/>
        <dbReference type="ChEBI" id="CHEBI:16793"/>
        <dbReference type="ChEBI" id="CHEBI:57783"/>
        <dbReference type="ChEBI" id="CHEBI:58349"/>
        <dbReference type="EC" id="1.16.1.1"/>
    </reaction>
</comment>
<keyword evidence="12" id="KW-1015">Disulfide bond</keyword>
<dbReference type="RefSeq" id="WP_193150684.1">
    <property type="nucleotide sequence ID" value="NZ_CP041235.1"/>
</dbReference>
<dbReference type="SUPFAM" id="SSF51905">
    <property type="entry name" value="FAD/NAD(P)-binding domain"/>
    <property type="match status" value="1"/>
</dbReference>
<feature type="binding site" evidence="17">
    <location>
        <position position="338"/>
    </location>
    <ligand>
        <name>NAD(+)</name>
        <dbReference type="ChEBI" id="CHEBI:57540"/>
    </ligand>
</feature>
<evidence type="ECO:0000256" key="4">
    <source>
        <dbReference type="ARBA" id="ARBA00014791"/>
    </source>
</evidence>
<evidence type="ECO:0000256" key="11">
    <source>
        <dbReference type="ARBA" id="ARBA00023002"/>
    </source>
</evidence>
<dbReference type="InterPro" id="IPR012999">
    <property type="entry name" value="Pyr_OxRdtase_I_AS"/>
</dbReference>
<protein>
    <recommendedName>
        <fullName evidence="4 16">Mercuric reductase</fullName>
        <ecNumber evidence="3 16">1.16.1.1</ecNumber>
    </recommendedName>
    <alternativeName>
        <fullName evidence="14 16">Hg(II) reductase</fullName>
    </alternativeName>
</protein>
<dbReference type="PROSITE" id="PS01047">
    <property type="entry name" value="HMA_1"/>
    <property type="match status" value="1"/>
</dbReference>
<keyword evidence="9 16" id="KW-0521">NADP</keyword>
<dbReference type="GO" id="GO:0016152">
    <property type="term" value="F:mercury (II) reductase (NADP+) activity"/>
    <property type="evidence" value="ECO:0007669"/>
    <property type="project" value="UniProtKB-UniRule"/>
</dbReference>
<evidence type="ECO:0000256" key="8">
    <source>
        <dbReference type="ARBA" id="ARBA00022827"/>
    </source>
</evidence>
<dbReference type="InterPro" id="IPR036188">
    <property type="entry name" value="FAD/NAD-bd_sf"/>
</dbReference>
<evidence type="ECO:0000256" key="17">
    <source>
        <dbReference type="PIRSR" id="PIRSR000350-3"/>
    </source>
</evidence>
<dbReference type="InterPro" id="IPR016156">
    <property type="entry name" value="FAD/NAD-linked_Rdtase_dimer_sf"/>
</dbReference>
<dbReference type="PROSITE" id="PS00076">
    <property type="entry name" value="PYRIDINE_REDOX_1"/>
    <property type="match status" value="1"/>
</dbReference>
<dbReference type="AlphaFoldDB" id="A0A7M1B494"/>
<evidence type="ECO:0000256" key="10">
    <source>
        <dbReference type="ARBA" id="ARBA00022914"/>
    </source>
</evidence>
<feature type="domain" description="HMA" evidence="20">
    <location>
        <begin position="2"/>
        <end position="67"/>
    </location>
</feature>
<evidence type="ECO:0000313" key="21">
    <source>
        <dbReference type="EMBL" id="QOP44557.1"/>
    </source>
</evidence>
<proteinExistence type="inferred from homology"/>
<dbReference type="SUPFAM" id="SSF55424">
    <property type="entry name" value="FAD/NAD-linked reductases, dimerisation (C-terminal) domain"/>
    <property type="match status" value="1"/>
</dbReference>
<evidence type="ECO:0000256" key="12">
    <source>
        <dbReference type="ARBA" id="ARBA00023157"/>
    </source>
</evidence>
<keyword evidence="6 16" id="KW-0285">Flavoprotein</keyword>
<dbReference type="NCBIfam" id="TIGR02053">
    <property type="entry name" value="MerA"/>
    <property type="match status" value="1"/>
</dbReference>
<organism evidence="21 22">
    <name type="scientific">Sulfurimonas sediminis</name>
    <dbReference type="NCBI Taxonomy" id="2590020"/>
    <lineage>
        <taxon>Bacteria</taxon>
        <taxon>Pseudomonadati</taxon>
        <taxon>Campylobacterota</taxon>
        <taxon>Epsilonproteobacteria</taxon>
        <taxon>Campylobacterales</taxon>
        <taxon>Sulfurimonadaceae</taxon>
        <taxon>Sulfurimonas</taxon>
    </lineage>
</organism>
<keyword evidence="17" id="KW-0520">NAD</keyword>
<evidence type="ECO:0000256" key="1">
    <source>
        <dbReference type="ARBA" id="ARBA00007532"/>
    </source>
</evidence>
<dbReference type="PRINTS" id="PR00411">
    <property type="entry name" value="PNDRDTASEI"/>
</dbReference>
<dbReference type="Gene3D" id="3.30.390.30">
    <property type="match status" value="1"/>
</dbReference>
<dbReference type="FunFam" id="3.30.390.30:FF:000001">
    <property type="entry name" value="Dihydrolipoyl dehydrogenase"/>
    <property type="match status" value="1"/>
</dbReference>
<gene>
    <name evidence="19 21" type="primary">merA</name>
    <name evidence="21" type="ORF">FJR45_11645</name>
</gene>
<dbReference type="CDD" id="cd00371">
    <property type="entry name" value="HMA"/>
    <property type="match status" value="1"/>
</dbReference>
<dbReference type="Gene3D" id="3.50.50.60">
    <property type="entry name" value="FAD/NAD(P)-binding domain"/>
    <property type="match status" value="2"/>
</dbReference>
<dbReference type="GO" id="GO:0050661">
    <property type="term" value="F:NADP binding"/>
    <property type="evidence" value="ECO:0007669"/>
    <property type="project" value="InterPro"/>
</dbReference>
<dbReference type="GO" id="GO:0016668">
    <property type="term" value="F:oxidoreductase activity, acting on a sulfur group of donors, NAD(P) as acceptor"/>
    <property type="evidence" value="ECO:0007669"/>
    <property type="project" value="UniProtKB-UniRule"/>
</dbReference>
<dbReference type="EMBL" id="CP041235">
    <property type="protein sequence ID" value="QOP44557.1"/>
    <property type="molecule type" value="Genomic_DNA"/>
</dbReference>
<dbReference type="EC" id="1.16.1.1" evidence="3 16"/>
<evidence type="ECO:0000256" key="16">
    <source>
        <dbReference type="PIRNR" id="PIRNR000350"/>
    </source>
</evidence>
<dbReference type="Pfam" id="PF00403">
    <property type="entry name" value="HMA"/>
    <property type="match status" value="1"/>
</dbReference>
<dbReference type="GO" id="GO:0003955">
    <property type="term" value="F:NAD(P)H dehydrogenase (quinone) activity"/>
    <property type="evidence" value="ECO:0007669"/>
    <property type="project" value="TreeGrafter"/>
</dbReference>
<keyword evidence="22" id="KW-1185">Reference proteome</keyword>
<dbReference type="PANTHER" id="PTHR43014">
    <property type="entry name" value="MERCURIC REDUCTASE"/>
    <property type="match status" value="1"/>
</dbReference>
<dbReference type="PROSITE" id="PS50846">
    <property type="entry name" value="HMA_2"/>
    <property type="match status" value="1"/>
</dbReference>
<evidence type="ECO:0000256" key="5">
    <source>
        <dbReference type="ARBA" id="ARBA00022466"/>
    </source>
</evidence>
<dbReference type="InterPro" id="IPR036163">
    <property type="entry name" value="HMA_dom_sf"/>
</dbReference>
<dbReference type="FunFam" id="3.30.70.100:FF:000001">
    <property type="entry name" value="ATPase copper transporting beta"/>
    <property type="match status" value="1"/>
</dbReference>
<dbReference type="InterPro" id="IPR004099">
    <property type="entry name" value="Pyr_nucl-diS_OxRdtase_dimer"/>
</dbReference>
<dbReference type="Pfam" id="PF07992">
    <property type="entry name" value="Pyr_redox_2"/>
    <property type="match status" value="1"/>
</dbReference>
<dbReference type="PIRSF" id="PIRSF000350">
    <property type="entry name" value="Mercury_reductase_MerA"/>
    <property type="match status" value="1"/>
</dbReference>
<comment type="cofactor">
    <cofactor evidence="16 17 19">
        <name>FAD</name>
        <dbReference type="ChEBI" id="CHEBI:57692"/>
    </cofactor>
    <text evidence="16 17 19">Binds 1 FAD per subunit.</text>
</comment>
<evidence type="ECO:0000256" key="9">
    <source>
        <dbReference type="ARBA" id="ARBA00022857"/>
    </source>
</evidence>
<evidence type="ECO:0000256" key="7">
    <source>
        <dbReference type="ARBA" id="ARBA00022723"/>
    </source>
</evidence>
<keyword evidence="13" id="KW-0676">Redox-active center</keyword>
<evidence type="ECO:0000256" key="14">
    <source>
        <dbReference type="ARBA" id="ARBA00031725"/>
    </source>
</evidence>
<dbReference type="GO" id="GO:0050787">
    <property type="term" value="P:detoxification of mercury ion"/>
    <property type="evidence" value="ECO:0007669"/>
    <property type="project" value="InterPro"/>
</dbReference>
<keyword evidence="8 16" id="KW-0274">FAD</keyword>
<dbReference type="InterPro" id="IPR017969">
    <property type="entry name" value="Heavy-metal-associated_CS"/>
</dbReference>
<comment type="similarity">
    <text evidence="1 16 19">Belongs to the class-I pyridine nucleotide-disulfide oxidoreductase family.</text>
</comment>
<sequence>MQTYELQIEGMTCDHCALIIEKKLDIEGVKEKKVSYPEKKAVVSFDETLTNIEAIQETINSIGNYKVTDVSQEEKHLIIIGGGSAAFAATIEAKEHGVKVTMINDGLPIGGTCVNIGCVPSKNLIRAAQTLYNANNNPFGGITSSAKLADFKTVIEEKTKLVLDLREQKYINIIKDMENFEFIEGHASLVSPTAVEVNGRIIEGSHILIATGARPMIADIEGLSEVDYLTNDEAFALESLPASMIILGGSYIALEMAQMFARFGSKITVLQRSERILSHESPDITDMLSGYLQDEGIEIITDNVIQSVHQKNGSVIVKTVVGDETLEIEAEKIVVATGRVANTQNMNLESLDLSLHVNGAVKVNDFGQTNVATIYAAGDVTGEHMFVYTAAYEAKTAVANMFSSSQQKLDFSVLPWVIFTDPQVAGVGLDEKQAKDKGIDFEVATLPLSYVPRAIAAKDTRGMIKLLRNTADDTLIGARIVAAEGSELLMEISVAMKFGIKVSDLKEMLHPYLTLGEGIKLAAITFDKNVKELSCCAT</sequence>